<accession>A0ABQ6VC55</accession>
<evidence type="ECO:0008006" key="5">
    <source>
        <dbReference type="Google" id="ProtNLM"/>
    </source>
</evidence>
<feature type="compositionally biased region" description="Low complexity" evidence="1">
    <location>
        <begin position="22"/>
        <end position="46"/>
    </location>
</feature>
<reference evidence="3 4" key="1">
    <citation type="submission" date="2019-10" db="EMBL/GenBank/DDBJ databases">
        <title>Corynebacterium sp novel species isolated from the respiratory tract of Marmot.</title>
        <authorList>
            <person name="Zhang G."/>
        </authorList>
    </citation>
    <scope>NUCLEOTIDE SEQUENCE [LARGE SCALE GENOMIC DNA]</scope>
    <source>
        <strain evidence="3 4">336</strain>
    </source>
</reference>
<name>A0ABQ6VC55_9CORY</name>
<dbReference type="Proteomes" id="UP000436181">
    <property type="component" value="Unassembled WGS sequence"/>
</dbReference>
<evidence type="ECO:0000256" key="1">
    <source>
        <dbReference type="SAM" id="MobiDB-lite"/>
    </source>
</evidence>
<dbReference type="SUPFAM" id="SSF50969">
    <property type="entry name" value="YVTN repeat-like/Quinoprotein amine dehydrogenase"/>
    <property type="match status" value="1"/>
</dbReference>
<dbReference type="EMBL" id="WBZJ01000004">
    <property type="protein sequence ID" value="KAB3519249.1"/>
    <property type="molecule type" value="Genomic_DNA"/>
</dbReference>
<sequence length="435" mass="46756">MTTKRTLLAALLASGLVLTACSSEDSKDSNGSNGSNNSTNQSAQADASHEHDHAHDHEGDSKQEEVAGPQPRLVATYDGGILTLDAETLEVINDTKLDGFNRLNQLGDGRTVLVSTKDGFQIFDAGAWTEPHGDHTHSYTVTPSLKDHTYEAVKPGHVVVHEGRALLFGDGDGSIQDISLSDVKRANKRMGFAKPEKTTKVHPHHGVAVALPDGGMVHTEGTEDERHTVVAVDKDGKETARTEDCPGVHGEAPAAGAITVGCQDGIVIFKNGAFQKVKSKDSYGRIGNQAGSEESPVVLGDYKVDKDAELERPTRVTLTNTETGELKIVDVEASYSFRSLGRGPEGEALILGTDGNLRKIDPKTGEITGKYKVTEEWKEPEKWQKERPTLFVLGDVAYVSEPQSKKLHAVDIKSGKIIKTVETPEALNELNGVEG</sequence>
<feature type="signal peptide" evidence="2">
    <location>
        <begin position="1"/>
        <end position="19"/>
    </location>
</feature>
<organism evidence="3 4">
    <name type="scientific">Corynebacterium zhongnanshanii</name>
    <dbReference type="NCBI Taxonomy" id="2768834"/>
    <lineage>
        <taxon>Bacteria</taxon>
        <taxon>Bacillati</taxon>
        <taxon>Actinomycetota</taxon>
        <taxon>Actinomycetes</taxon>
        <taxon>Mycobacteriales</taxon>
        <taxon>Corynebacteriaceae</taxon>
        <taxon>Corynebacterium</taxon>
    </lineage>
</organism>
<dbReference type="PROSITE" id="PS51257">
    <property type="entry name" value="PROKAR_LIPOPROTEIN"/>
    <property type="match status" value="1"/>
</dbReference>
<dbReference type="Gene3D" id="2.130.10.10">
    <property type="entry name" value="YVTN repeat-like/Quinoprotein amine dehydrogenase"/>
    <property type="match status" value="2"/>
</dbReference>
<dbReference type="RefSeq" id="WP_151844883.1">
    <property type="nucleotide sequence ID" value="NZ_WBZJ01000004.1"/>
</dbReference>
<dbReference type="InterPro" id="IPR015943">
    <property type="entry name" value="WD40/YVTN_repeat-like_dom_sf"/>
</dbReference>
<keyword evidence="2" id="KW-0732">Signal</keyword>
<dbReference type="InterPro" id="IPR011044">
    <property type="entry name" value="Quino_amine_DH_bsu"/>
</dbReference>
<protein>
    <recommendedName>
        <fullName evidence="5">Secreted protein</fullName>
    </recommendedName>
</protein>
<feature type="chain" id="PRO_5045788315" description="Secreted protein" evidence="2">
    <location>
        <begin position="20"/>
        <end position="435"/>
    </location>
</feature>
<gene>
    <name evidence="3" type="ORF">F8377_09695</name>
</gene>
<evidence type="ECO:0000256" key="2">
    <source>
        <dbReference type="SAM" id="SignalP"/>
    </source>
</evidence>
<comment type="caution">
    <text evidence="3">The sequence shown here is derived from an EMBL/GenBank/DDBJ whole genome shotgun (WGS) entry which is preliminary data.</text>
</comment>
<evidence type="ECO:0000313" key="4">
    <source>
        <dbReference type="Proteomes" id="UP000436181"/>
    </source>
</evidence>
<keyword evidence="4" id="KW-1185">Reference proteome</keyword>
<evidence type="ECO:0000313" key="3">
    <source>
        <dbReference type="EMBL" id="KAB3519249.1"/>
    </source>
</evidence>
<proteinExistence type="predicted"/>
<feature type="region of interest" description="Disordered" evidence="1">
    <location>
        <begin position="22"/>
        <end position="67"/>
    </location>
</feature>
<feature type="compositionally biased region" description="Basic and acidic residues" evidence="1">
    <location>
        <begin position="47"/>
        <end position="65"/>
    </location>
</feature>